<feature type="domain" description="VanZ-like" evidence="2">
    <location>
        <begin position="15"/>
        <end position="136"/>
    </location>
</feature>
<feature type="transmembrane region" description="Helical" evidence="1">
    <location>
        <begin position="90"/>
        <end position="108"/>
    </location>
</feature>
<dbReference type="NCBIfam" id="NF037970">
    <property type="entry name" value="vanZ_1"/>
    <property type="match status" value="1"/>
</dbReference>
<dbReference type="AlphaFoldDB" id="A0A4R1RW18"/>
<keyword evidence="1" id="KW-1133">Transmembrane helix</keyword>
<proteinExistence type="predicted"/>
<dbReference type="InterPro" id="IPR006976">
    <property type="entry name" value="VanZ-like"/>
</dbReference>
<gene>
    <name evidence="3" type="ORF">EDC14_100983</name>
</gene>
<dbReference type="OrthoDB" id="291892at2"/>
<feature type="transmembrane region" description="Helical" evidence="1">
    <location>
        <begin position="66"/>
        <end position="83"/>
    </location>
</feature>
<evidence type="ECO:0000259" key="2">
    <source>
        <dbReference type="Pfam" id="PF04892"/>
    </source>
</evidence>
<sequence length="149" mass="17041">MKQRTRIVSIIFMTFLLGSVIAFLLYSSEDPHWGGGFWEEWLARHFDWPQEFISQLVFNVRKSMHFTGYGGIGLLFWAYFYLWRLPFPQGAGLLATAAVASLDEYTQSFATFRSGQPQDVLLDICGALAIGLIVRLVLARRKPRRPGSY</sequence>
<name>A0A4R1RW18_HYDET</name>
<evidence type="ECO:0000256" key="1">
    <source>
        <dbReference type="SAM" id="Phobius"/>
    </source>
</evidence>
<feature type="transmembrane region" description="Helical" evidence="1">
    <location>
        <begin position="120"/>
        <end position="138"/>
    </location>
</feature>
<evidence type="ECO:0000313" key="4">
    <source>
        <dbReference type="Proteomes" id="UP000295008"/>
    </source>
</evidence>
<protein>
    <submittedName>
        <fullName evidence="3">VanZ like protein</fullName>
    </submittedName>
</protein>
<keyword evidence="1" id="KW-0472">Membrane</keyword>
<keyword evidence="1" id="KW-0812">Transmembrane</keyword>
<dbReference type="Proteomes" id="UP000295008">
    <property type="component" value="Unassembled WGS sequence"/>
</dbReference>
<keyword evidence="4" id="KW-1185">Reference proteome</keyword>
<evidence type="ECO:0000313" key="3">
    <source>
        <dbReference type="EMBL" id="TCL70766.1"/>
    </source>
</evidence>
<reference evidence="3 4" key="1">
    <citation type="submission" date="2019-03" db="EMBL/GenBank/DDBJ databases">
        <title>Genomic Encyclopedia of Type Strains, Phase IV (KMG-IV): sequencing the most valuable type-strain genomes for metagenomic binning, comparative biology and taxonomic classification.</title>
        <authorList>
            <person name="Goeker M."/>
        </authorList>
    </citation>
    <scope>NUCLEOTIDE SEQUENCE [LARGE SCALE GENOMIC DNA]</scope>
    <source>
        <strain evidence="3 4">LX-B</strain>
    </source>
</reference>
<dbReference type="RefSeq" id="WP_132014041.1">
    <property type="nucleotide sequence ID" value="NZ_SLUN01000009.1"/>
</dbReference>
<dbReference type="Pfam" id="PF04892">
    <property type="entry name" value="VanZ"/>
    <property type="match status" value="1"/>
</dbReference>
<feature type="transmembrane region" description="Helical" evidence="1">
    <location>
        <begin position="7"/>
        <end position="26"/>
    </location>
</feature>
<accession>A0A4R1RW18</accession>
<dbReference type="EMBL" id="SLUN01000009">
    <property type="protein sequence ID" value="TCL70766.1"/>
    <property type="molecule type" value="Genomic_DNA"/>
</dbReference>
<comment type="caution">
    <text evidence="3">The sequence shown here is derived from an EMBL/GenBank/DDBJ whole genome shotgun (WGS) entry which is preliminary data.</text>
</comment>
<organism evidence="3 4">
    <name type="scientific">Hydrogenispora ethanolica</name>
    <dbReference type="NCBI Taxonomy" id="1082276"/>
    <lineage>
        <taxon>Bacteria</taxon>
        <taxon>Bacillati</taxon>
        <taxon>Bacillota</taxon>
        <taxon>Hydrogenispora</taxon>
    </lineage>
</organism>